<evidence type="ECO:0000313" key="5">
    <source>
        <dbReference type="WormBase" id="M199.136"/>
    </source>
</evidence>
<dbReference type="InterPro" id="IPR016187">
    <property type="entry name" value="CTDL_fold"/>
</dbReference>
<keyword evidence="1" id="KW-0732">Signal</keyword>
<dbReference type="PaxDb" id="6239-M199.3"/>
<proteinExistence type="predicted"/>
<dbReference type="Pfam" id="PF08277">
    <property type="entry name" value="PAN_3"/>
    <property type="match status" value="1"/>
</dbReference>
<dbReference type="KEGG" id="cel:CELE_M199.136"/>
<sequence>MLLLPLIFLVLSQQAFCDDWMISVFGTIHQAGSPNITTITDWNECVKGCANEPGCVLAHENKEKECHWYQYDIIGYVKKLTKEDGERVSFKITKDPASKTCPSGTNPPTFNGENAPGFLLLYGEYNNPTDITYTVRYENGLWGVFVESKIACPDDYWTYSPRESGDYCFRAGIAGYNEQISYETAVERCKSEYNATFSGPVNEEEGDLLFYLAERLQEDRATYSTDYIMRVDGKRTEACQSTPDTPNCMSQSGFTFINPMSTVAYPKWASSIGARDGSDDDCIVIKTVSGKKSVATVQSCTTMTSLPAQAYMCGREAWVWNL</sequence>
<evidence type="ECO:0000256" key="1">
    <source>
        <dbReference type="SAM" id="SignalP"/>
    </source>
</evidence>
<dbReference type="FunCoup" id="A0A078BQH5">
    <property type="interactions" value="1522"/>
</dbReference>
<dbReference type="SMART" id="SM00605">
    <property type="entry name" value="CW"/>
    <property type="match status" value="1"/>
</dbReference>
<dbReference type="PANTHER" id="PTHR47629">
    <property type="entry name" value="C-TYPE LECTIN-RELATED"/>
    <property type="match status" value="1"/>
</dbReference>
<feature type="signal peptide" evidence="1">
    <location>
        <begin position="1"/>
        <end position="17"/>
    </location>
</feature>
<dbReference type="EMBL" id="BX284604">
    <property type="protein sequence ID" value="CDX47414.1"/>
    <property type="molecule type" value="Genomic_DNA"/>
</dbReference>
<dbReference type="eggNOG" id="ENOG502THZI">
    <property type="taxonomic scope" value="Eukaryota"/>
</dbReference>
<dbReference type="OMA" id="CKSEYNA"/>
<keyword evidence="4" id="KW-1185">Reference proteome</keyword>
<accession>A0A078BQH5</accession>
<dbReference type="AGR" id="WB:WBGene00255546"/>
<feature type="chain" id="PRO_5001730228" evidence="1">
    <location>
        <begin position="18"/>
        <end position="322"/>
    </location>
</feature>
<dbReference type="InParanoid" id="A0A078BQH5"/>
<organism evidence="3 4">
    <name type="scientific">Caenorhabditis elegans</name>
    <dbReference type="NCBI Taxonomy" id="6239"/>
    <lineage>
        <taxon>Eukaryota</taxon>
        <taxon>Metazoa</taxon>
        <taxon>Ecdysozoa</taxon>
        <taxon>Nematoda</taxon>
        <taxon>Chromadorea</taxon>
        <taxon>Rhabditida</taxon>
        <taxon>Rhabditina</taxon>
        <taxon>Rhabditomorpha</taxon>
        <taxon>Rhabditoidea</taxon>
        <taxon>Rhabditidae</taxon>
        <taxon>Peloderinae</taxon>
        <taxon>Caenorhabditis</taxon>
    </lineage>
</organism>
<dbReference type="WormBase" id="M199.136">
    <property type="protein sequence ID" value="CE50031"/>
    <property type="gene ID" value="WBGene00255546"/>
</dbReference>
<dbReference type="SUPFAM" id="SSF56436">
    <property type="entry name" value="C-type lectin-like"/>
    <property type="match status" value="1"/>
</dbReference>
<dbReference type="AlphaFoldDB" id="A0A078BQH5"/>
<dbReference type="InterPro" id="IPR006583">
    <property type="entry name" value="PAN-3_domain"/>
</dbReference>
<dbReference type="Proteomes" id="UP000001940">
    <property type="component" value="Chromosome IV"/>
</dbReference>
<reference evidence="3 4" key="1">
    <citation type="journal article" date="1998" name="Science">
        <title>Genome sequence of the nematode C. elegans: a platform for investigating biology.</title>
        <authorList>
            <consortium name="The C. elegans sequencing consortium"/>
            <person name="Sulson J.E."/>
            <person name="Waterston R."/>
        </authorList>
    </citation>
    <scope>NUCLEOTIDE SEQUENCE [LARGE SCALE GENOMIC DNA]</scope>
    <source>
        <strain evidence="3 4">Bristol N2</strain>
    </source>
</reference>
<dbReference type="CTD" id="24104780"/>
<dbReference type="PANTHER" id="PTHR47629:SF1">
    <property type="entry name" value="C-TYPE LECTIN DOMAIN-CONTAINING PROTEIN-RELATED"/>
    <property type="match status" value="1"/>
</dbReference>
<evidence type="ECO:0000259" key="2">
    <source>
        <dbReference type="SMART" id="SM00605"/>
    </source>
</evidence>
<feature type="domain" description="PAN-3" evidence="2">
    <location>
        <begin position="3"/>
        <end position="143"/>
    </location>
</feature>
<protein>
    <submittedName>
        <fullName evidence="3">PAN-3 domain-containing protein</fullName>
    </submittedName>
</protein>
<evidence type="ECO:0000313" key="3">
    <source>
        <dbReference type="EMBL" id="CDX47414.1"/>
    </source>
</evidence>
<gene>
    <name evidence="3" type="ORF">CELE_M199.136</name>
    <name evidence="3 5" type="ORF">M199.136</name>
</gene>
<dbReference type="RefSeq" id="NP_001294094.1">
    <property type="nucleotide sequence ID" value="NM_001307165.1"/>
</dbReference>
<evidence type="ECO:0000313" key="4">
    <source>
        <dbReference type="Proteomes" id="UP000001940"/>
    </source>
</evidence>
<dbReference type="OrthoDB" id="5855627at2759"/>
<dbReference type="GeneID" id="24104780"/>
<name>A0A078BQH5_CAEEL</name>